<name>A0A6L2KN65_TANCI</name>
<keyword evidence="1" id="KW-0863">Zinc-finger</keyword>
<dbReference type="InterPro" id="IPR025724">
    <property type="entry name" value="GAG-pre-integrase_dom"/>
</dbReference>
<accession>A0A6L2KN65</accession>
<feature type="region of interest" description="Disordered" evidence="2">
    <location>
        <begin position="243"/>
        <end position="273"/>
    </location>
</feature>
<evidence type="ECO:0000256" key="1">
    <source>
        <dbReference type="PROSITE-ProRule" id="PRU00047"/>
    </source>
</evidence>
<evidence type="ECO:0000313" key="4">
    <source>
        <dbReference type="EMBL" id="GEU50776.1"/>
    </source>
</evidence>
<protein>
    <recommendedName>
        <fullName evidence="3">CCHC-type domain-containing protein</fullName>
    </recommendedName>
</protein>
<organism evidence="4">
    <name type="scientific">Tanacetum cinerariifolium</name>
    <name type="common">Dalmatian daisy</name>
    <name type="synonym">Chrysanthemum cinerariifolium</name>
    <dbReference type="NCBI Taxonomy" id="118510"/>
    <lineage>
        <taxon>Eukaryota</taxon>
        <taxon>Viridiplantae</taxon>
        <taxon>Streptophyta</taxon>
        <taxon>Embryophyta</taxon>
        <taxon>Tracheophyta</taxon>
        <taxon>Spermatophyta</taxon>
        <taxon>Magnoliopsida</taxon>
        <taxon>eudicotyledons</taxon>
        <taxon>Gunneridae</taxon>
        <taxon>Pentapetalae</taxon>
        <taxon>asterids</taxon>
        <taxon>campanulids</taxon>
        <taxon>Asterales</taxon>
        <taxon>Asteraceae</taxon>
        <taxon>Asteroideae</taxon>
        <taxon>Anthemideae</taxon>
        <taxon>Anthemidinae</taxon>
        <taxon>Tanacetum</taxon>
    </lineage>
</organism>
<evidence type="ECO:0000256" key="2">
    <source>
        <dbReference type="SAM" id="MobiDB-lite"/>
    </source>
</evidence>
<dbReference type="Pfam" id="PF00098">
    <property type="entry name" value="zf-CCHC"/>
    <property type="match status" value="1"/>
</dbReference>
<dbReference type="SUPFAM" id="SSF57756">
    <property type="entry name" value="Retrovirus zinc finger-like domains"/>
    <property type="match status" value="1"/>
</dbReference>
<dbReference type="GO" id="GO:0003676">
    <property type="term" value="F:nucleic acid binding"/>
    <property type="evidence" value="ECO:0007669"/>
    <property type="project" value="InterPro"/>
</dbReference>
<dbReference type="InterPro" id="IPR001878">
    <property type="entry name" value="Znf_CCHC"/>
</dbReference>
<dbReference type="EMBL" id="BKCJ010002764">
    <property type="protein sequence ID" value="GEU50776.1"/>
    <property type="molecule type" value="Genomic_DNA"/>
</dbReference>
<comment type="caution">
    <text evidence="4">The sequence shown here is derived from an EMBL/GenBank/DDBJ whole genome shotgun (WGS) entry which is preliminary data.</text>
</comment>
<dbReference type="GO" id="GO:0008270">
    <property type="term" value="F:zinc ion binding"/>
    <property type="evidence" value="ECO:0007669"/>
    <property type="project" value="UniProtKB-KW"/>
</dbReference>
<dbReference type="SMART" id="SM00343">
    <property type="entry name" value="ZnF_C2HC"/>
    <property type="match status" value="1"/>
</dbReference>
<keyword evidence="1" id="KW-0862">Zinc</keyword>
<reference evidence="4" key="1">
    <citation type="journal article" date="2019" name="Sci. Rep.">
        <title>Draft genome of Tanacetum cinerariifolium, the natural source of mosquito coil.</title>
        <authorList>
            <person name="Yamashiro T."/>
            <person name="Shiraishi A."/>
            <person name="Satake H."/>
            <person name="Nakayama K."/>
        </authorList>
    </citation>
    <scope>NUCLEOTIDE SEQUENCE</scope>
</reference>
<gene>
    <name evidence="4" type="ORF">Tci_022754</name>
</gene>
<evidence type="ECO:0000259" key="3">
    <source>
        <dbReference type="PROSITE" id="PS50158"/>
    </source>
</evidence>
<dbReference type="InterPro" id="IPR036875">
    <property type="entry name" value="Znf_CCHC_sf"/>
</dbReference>
<dbReference type="PROSITE" id="PS50158">
    <property type="entry name" value="ZF_CCHC"/>
    <property type="match status" value="1"/>
</dbReference>
<proteinExistence type="predicted"/>
<feature type="domain" description="CCHC-type" evidence="3">
    <location>
        <begin position="106"/>
        <end position="121"/>
    </location>
</feature>
<feature type="compositionally biased region" description="Basic and acidic residues" evidence="2">
    <location>
        <begin position="58"/>
        <end position="71"/>
    </location>
</feature>
<feature type="region of interest" description="Disordered" evidence="2">
    <location>
        <begin position="51"/>
        <end position="71"/>
    </location>
</feature>
<keyword evidence="1" id="KW-0479">Metal-binding</keyword>
<dbReference type="Pfam" id="PF13976">
    <property type="entry name" value="gag_pre-integrs"/>
    <property type="match status" value="1"/>
</dbReference>
<sequence length="531" mass="59859">MVAGSRDRPSMLVTGKYAQWQSCFLRYIDTRPNGNALRKCILKGKEISKPITPPSELASKEDSGPEQAQRDKNMQKNLALIAKTSTVAEARETIGSQVMQDTGIQCFNCKKFGHFAKECRKPKRVKDSTYHKEKMLLYKQAKKGVIHKTNVSRPQLRSTQIKDKVMPNTSQVKFKKTEIEYHHRISSISNKTKSITVCNDTLNSKTLNVNIVCATCGKCVFNSNHDACVSKFLNDVNARTKNPNVVPISTRKPKSQANKSVATPPRKQLHQTPLSKNPRVTIGCCMKKLHMMGNLKMLCNFAKKYMGTVRFENDQFAPILGYGDLDQGNITINRDLQGNDLLTGNWGSDLYTISLQEMTSSTPICFMAKALPTQAWLWHRRLSHLNFDNINMLSKKDIVIGLPILKYAKDCWKLNVYILSTVKTEISTANTILVLLKEEIEQENIQTSGTAKLPIIKQVAQTIKGSSTPHISDLVTADEKIQKKNDVKARSMLLMALPNEHLMIFNQYKDAKSLFDAITTRFGRKDATRKT</sequence>
<dbReference type="Gene3D" id="4.10.60.10">
    <property type="entry name" value="Zinc finger, CCHC-type"/>
    <property type="match status" value="1"/>
</dbReference>
<dbReference type="AlphaFoldDB" id="A0A6L2KN65"/>